<feature type="region of interest" description="Disordered" evidence="1">
    <location>
        <begin position="870"/>
        <end position="892"/>
    </location>
</feature>
<feature type="compositionally biased region" description="Pro residues" evidence="1">
    <location>
        <begin position="656"/>
        <end position="669"/>
    </location>
</feature>
<feature type="region of interest" description="Disordered" evidence="1">
    <location>
        <begin position="410"/>
        <end position="439"/>
    </location>
</feature>
<protein>
    <submittedName>
        <fullName evidence="2">Uncharacterized protein</fullName>
    </submittedName>
</protein>
<keyword evidence="3" id="KW-1185">Reference proteome</keyword>
<feature type="compositionally biased region" description="Basic and acidic residues" evidence="1">
    <location>
        <begin position="529"/>
        <end position="561"/>
    </location>
</feature>
<evidence type="ECO:0000313" key="2">
    <source>
        <dbReference type="EMBL" id="MFD2420770.1"/>
    </source>
</evidence>
<dbReference type="Proteomes" id="UP001597417">
    <property type="component" value="Unassembled WGS sequence"/>
</dbReference>
<gene>
    <name evidence="2" type="ORF">ACFSXZ_31020</name>
</gene>
<feature type="region of interest" description="Disordered" evidence="1">
    <location>
        <begin position="473"/>
        <end position="589"/>
    </location>
</feature>
<accession>A0ABW5G1G3</accession>
<dbReference type="RefSeq" id="WP_378268995.1">
    <property type="nucleotide sequence ID" value="NZ_JBHUKR010000020.1"/>
</dbReference>
<comment type="caution">
    <text evidence="2">The sequence shown here is derived from an EMBL/GenBank/DDBJ whole genome shotgun (WGS) entry which is preliminary data.</text>
</comment>
<reference evidence="3" key="1">
    <citation type="journal article" date="2019" name="Int. J. Syst. Evol. Microbiol.">
        <title>The Global Catalogue of Microorganisms (GCM) 10K type strain sequencing project: providing services to taxonomists for standard genome sequencing and annotation.</title>
        <authorList>
            <consortium name="The Broad Institute Genomics Platform"/>
            <consortium name="The Broad Institute Genome Sequencing Center for Infectious Disease"/>
            <person name="Wu L."/>
            <person name="Ma J."/>
        </authorList>
    </citation>
    <scope>NUCLEOTIDE SEQUENCE [LARGE SCALE GENOMIC DNA]</scope>
    <source>
        <strain evidence="3">CGMCC 4.7645</strain>
    </source>
</reference>
<evidence type="ECO:0000256" key="1">
    <source>
        <dbReference type="SAM" id="MobiDB-lite"/>
    </source>
</evidence>
<organism evidence="2 3">
    <name type="scientific">Amycolatopsis pigmentata</name>
    <dbReference type="NCBI Taxonomy" id="450801"/>
    <lineage>
        <taxon>Bacteria</taxon>
        <taxon>Bacillati</taxon>
        <taxon>Actinomycetota</taxon>
        <taxon>Actinomycetes</taxon>
        <taxon>Pseudonocardiales</taxon>
        <taxon>Pseudonocardiaceae</taxon>
        <taxon>Amycolatopsis</taxon>
    </lineage>
</organism>
<feature type="region of interest" description="Disordered" evidence="1">
    <location>
        <begin position="643"/>
        <end position="669"/>
    </location>
</feature>
<name>A0ABW5G1G3_9PSEU</name>
<proteinExistence type="predicted"/>
<dbReference type="Gene3D" id="3.90.176.10">
    <property type="entry name" value="Toxin ADP-ribosyltransferase, Chain A, domain 1"/>
    <property type="match status" value="1"/>
</dbReference>
<evidence type="ECO:0000313" key="3">
    <source>
        <dbReference type="Proteomes" id="UP001597417"/>
    </source>
</evidence>
<dbReference type="EMBL" id="JBHUKR010000020">
    <property type="protein sequence ID" value="MFD2420770.1"/>
    <property type="molecule type" value="Genomic_DNA"/>
</dbReference>
<sequence>MGESISVEWVRHALVLRRAGADDDAFALAETLPNERYRTPVVVGASALPALARLDPWLVADLADATEGGLRLIAPKLGAMGEDGTLPPARRLADRLGVEVVAPDGTPDALPDGSLFVREPGAGWVSYQPERPRARSGPRHPSPWWQSRLPLTLPGHVTPVPAGLWVRRPGAPERPGDPLHRGVPDHDRMYVVLGAPGEQPPEVTTVAEVLGAIPAEKRGGIVLASYGVPDLGAAIAGELGTPVRMAHGVPLDGRPVHVDETGAFTWRPFALESVYRPGETPLLKRWIAPGPALGMGGPASYRMAEGWRVDVMARGLLVRPENLAPDPEWAAGTGPTADVVLASDVPVPGEVLAALDGLMRGLPADARDHLRVVPVTEHAAAAASRLEVAASAVPFASASLRLELAESTAGEAEVLEEQVSGESEVWADEETESAVEPPSGAVVVTADGCVLPAQPILAAAALPGYSGHSDPVAGLVDEPAPPPLPSISASSAPPPLPSIATSIPIPPPAATATAGAEKPGKPTGTRQAVRAEKEPEKEPAEKDPRESGEDKQRKRDTEPAHTSDVMTVAPPDPRPHAAPGNLSIEDIRRPLTTVHLPGERTPEPPEPAGATDTEARIPKVAEALPALTPRVTAVSRSPVTATPIMSTSDRYEEPPEPVPPERPASPVVPPVVEVPADARSTPEQRQAVRGMLGPAYDVATRAVTRMLSERPGLRAIPSEHSALLAELAVVRVFAQKPTENYDTDFQICLASGLRRLPTARTVVVRGIPAETEVRPRTVLRLSSPVLVAPAVPAVAVGPAEALIWTTTARRLDGLLPEDATDLVLPGHTRLRVLAVDEGPLRRILLAEEGTPDEAALSRLRKALAARATAGAAGEPEDTRWFGPLPGIREIPR</sequence>